<comment type="caution">
    <text evidence="2">The sequence shown here is derived from an EMBL/GenBank/DDBJ whole genome shotgun (WGS) entry which is preliminary data.</text>
</comment>
<accession>A0A2N9WU22</accession>
<dbReference type="OrthoDB" id="9799173at2"/>
<sequence>MAYSAVSVANSIIKLANEKGVNDLTPMKLQKLMYFTQFFYLKNFHELLINDNFVRWKFGPVIPSIYYQLKVYGANRINSYIRQLSPNNEAIVYMMADDDYRGRAVLNKVFEKLGSLNAIQLSALTHRENSSWSKNKTLDTVITVQEMENSEI</sequence>
<evidence type="ECO:0000259" key="1">
    <source>
        <dbReference type="Pfam" id="PF13274"/>
    </source>
</evidence>
<name>A0A2N9WU22_9NEIS</name>
<feature type="domain" description="Antitoxin SocA-like Panacea" evidence="1">
    <location>
        <begin position="29"/>
        <end position="132"/>
    </location>
</feature>
<dbReference type="Proteomes" id="UP000231293">
    <property type="component" value="Unassembled WGS sequence"/>
</dbReference>
<dbReference type="EMBL" id="MDVB01000060">
    <property type="protein sequence ID" value="PIT15437.1"/>
    <property type="molecule type" value="Genomic_DNA"/>
</dbReference>
<gene>
    <name evidence="2" type="ORF">BGI32_05775</name>
</gene>
<dbReference type="InterPro" id="IPR025272">
    <property type="entry name" value="SocA_Panacea"/>
</dbReference>
<dbReference type="Pfam" id="PF13274">
    <property type="entry name" value="SocA_Panacea"/>
    <property type="match status" value="1"/>
</dbReference>
<protein>
    <recommendedName>
        <fullName evidence="1">Antitoxin SocA-like Panacea domain-containing protein</fullName>
    </recommendedName>
</protein>
<reference evidence="2 3" key="1">
    <citation type="journal article" date="2017" name="MBio">
        <title>Type VI secretion-mediated competition in the bee gut microbiome.</title>
        <authorList>
            <person name="Steele M.I."/>
            <person name="Kwong W.K."/>
            <person name="Powell J.E."/>
            <person name="Whiteley M."/>
            <person name="Moran N.A."/>
        </authorList>
    </citation>
    <scope>NUCLEOTIDE SEQUENCE [LARGE SCALE GENOMIC DNA]</scope>
    <source>
        <strain evidence="2 3">App2-2</strain>
    </source>
</reference>
<dbReference type="AlphaFoldDB" id="A0A2N9WU22"/>
<proteinExistence type="predicted"/>
<dbReference type="RefSeq" id="WP_100113593.1">
    <property type="nucleotide sequence ID" value="NZ_MDVB01000060.1"/>
</dbReference>
<organism evidence="2 3">
    <name type="scientific">Snodgrassella alvi</name>
    <dbReference type="NCBI Taxonomy" id="1196083"/>
    <lineage>
        <taxon>Bacteria</taxon>
        <taxon>Pseudomonadati</taxon>
        <taxon>Pseudomonadota</taxon>
        <taxon>Betaproteobacteria</taxon>
        <taxon>Neisseriales</taxon>
        <taxon>Neisseriaceae</taxon>
        <taxon>Snodgrassella</taxon>
    </lineage>
</organism>
<evidence type="ECO:0000313" key="2">
    <source>
        <dbReference type="EMBL" id="PIT15437.1"/>
    </source>
</evidence>
<evidence type="ECO:0000313" key="3">
    <source>
        <dbReference type="Proteomes" id="UP000231293"/>
    </source>
</evidence>